<keyword evidence="1" id="KW-0158">Chromosome</keyword>
<keyword evidence="1" id="KW-0479">Metal-binding</keyword>
<gene>
    <name evidence="2" type="ORF">GALMADRAFT_137962</name>
</gene>
<dbReference type="GO" id="GO:0042162">
    <property type="term" value="F:telomeric DNA binding"/>
    <property type="evidence" value="ECO:0007669"/>
    <property type="project" value="TreeGrafter"/>
</dbReference>
<keyword evidence="1" id="KW-0808">Transferase</keyword>
<evidence type="ECO:0000313" key="3">
    <source>
        <dbReference type="Proteomes" id="UP000027222"/>
    </source>
</evidence>
<dbReference type="InterPro" id="IPR003545">
    <property type="entry name" value="Telomerase_RT"/>
</dbReference>
<dbReference type="EC" id="2.7.7.49" evidence="1"/>
<accession>A0A067T754</accession>
<keyword evidence="1" id="KW-0779">Telomere</keyword>
<dbReference type="HOGENOM" id="CLU_1594746_0_0_1"/>
<dbReference type="EMBL" id="KL142374">
    <property type="protein sequence ID" value="KDR78995.1"/>
    <property type="molecule type" value="Genomic_DNA"/>
</dbReference>
<dbReference type="GO" id="GO:0046872">
    <property type="term" value="F:metal ion binding"/>
    <property type="evidence" value="ECO:0007669"/>
    <property type="project" value="UniProtKB-KW"/>
</dbReference>
<comment type="function">
    <text evidence="1">Telomerase is a ribonucleoprotein enzyme essential for the replication of chromosome termini in most eukaryotes. It elongates telomeres. It is a reverse transcriptase that adds simple sequence repeats to chromosome ends by copying a template sequence within the RNA component of the enzyme.</text>
</comment>
<dbReference type="GO" id="GO:0000333">
    <property type="term" value="C:telomerase catalytic core complex"/>
    <property type="evidence" value="ECO:0007669"/>
    <property type="project" value="TreeGrafter"/>
</dbReference>
<organism evidence="2 3">
    <name type="scientific">Galerina marginata (strain CBS 339.88)</name>
    <dbReference type="NCBI Taxonomy" id="685588"/>
    <lineage>
        <taxon>Eukaryota</taxon>
        <taxon>Fungi</taxon>
        <taxon>Dikarya</taxon>
        <taxon>Basidiomycota</taxon>
        <taxon>Agaricomycotina</taxon>
        <taxon>Agaricomycetes</taxon>
        <taxon>Agaricomycetidae</taxon>
        <taxon>Agaricales</taxon>
        <taxon>Agaricineae</taxon>
        <taxon>Strophariaceae</taxon>
        <taxon>Galerina</taxon>
    </lineage>
</organism>
<dbReference type="GO" id="GO:0000781">
    <property type="term" value="C:chromosome, telomeric region"/>
    <property type="evidence" value="ECO:0007669"/>
    <property type="project" value="UniProtKB-SubCell"/>
</dbReference>
<dbReference type="PANTHER" id="PTHR12066">
    <property type="entry name" value="TELOMERASE REVERSE TRANSCRIPTASE"/>
    <property type="match status" value="1"/>
</dbReference>
<comment type="subcellular location">
    <subcellularLocation>
        <location evidence="1">Nucleus</location>
    </subcellularLocation>
    <subcellularLocation>
        <location evidence="1">Chromosome</location>
        <location evidence="1">Telomere</location>
    </subcellularLocation>
</comment>
<evidence type="ECO:0000256" key="1">
    <source>
        <dbReference type="RuleBase" id="RU365061"/>
    </source>
</evidence>
<dbReference type="GO" id="GO:0003720">
    <property type="term" value="F:telomerase activity"/>
    <property type="evidence" value="ECO:0007669"/>
    <property type="project" value="InterPro"/>
</dbReference>
<sequence>MASTPEILPPATTILKKYYTVIQDLQSYLVGILEFPGQESSPENIILNETDSNTYVCLLKTSYIGMNEPRPKKFHRYAATPMLEMRDVLDQAQERLFKFKRPQNIITSGYRLASRPGDNGKKGMTRIGITNYFINTVVTAFQAPEWETLLLRQALPQFY</sequence>
<dbReference type="GO" id="GO:0007004">
    <property type="term" value="P:telomere maintenance via telomerase"/>
    <property type="evidence" value="ECO:0007669"/>
    <property type="project" value="TreeGrafter"/>
</dbReference>
<keyword evidence="1" id="KW-0695">RNA-directed DNA polymerase</keyword>
<keyword evidence="1" id="KW-0539">Nucleus</keyword>
<keyword evidence="3" id="KW-1185">Reference proteome</keyword>
<evidence type="ECO:0000313" key="2">
    <source>
        <dbReference type="EMBL" id="KDR78995.1"/>
    </source>
</evidence>
<protein>
    <recommendedName>
        <fullName evidence="1">Telomerase reverse transcriptase</fullName>
        <ecNumber evidence="1">2.7.7.49</ecNumber>
    </recommendedName>
    <alternativeName>
        <fullName evidence="1">Telomerase catalytic subunit</fullName>
    </alternativeName>
</protein>
<comment type="catalytic activity">
    <reaction evidence="1">
        <text>DNA(n) + a 2'-deoxyribonucleoside 5'-triphosphate = DNA(n+1) + diphosphate</text>
        <dbReference type="Rhea" id="RHEA:22508"/>
        <dbReference type="Rhea" id="RHEA-COMP:17339"/>
        <dbReference type="Rhea" id="RHEA-COMP:17340"/>
        <dbReference type="ChEBI" id="CHEBI:33019"/>
        <dbReference type="ChEBI" id="CHEBI:61560"/>
        <dbReference type="ChEBI" id="CHEBI:173112"/>
        <dbReference type="EC" id="2.7.7.49"/>
    </reaction>
</comment>
<dbReference type="PANTHER" id="PTHR12066:SF0">
    <property type="entry name" value="TELOMERASE REVERSE TRANSCRIPTASE"/>
    <property type="match status" value="1"/>
</dbReference>
<reference evidence="3" key="1">
    <citation type="journal article" date="2014" name="Proc. Natl. Acad. Sci. U.S.A.">
        <title>Extensive sampling of basidiomycete genomes demonstrates inadequacy of the white-rot/brown-rot paradigm for wood decay fungi.</title>
        <authorList>
            <person name="Riley R."/>
            <person name="Salamov A.A."/>
            <person name="Brown D.W."/>
            <person name="Nagy L.G."/>
            <person name="Floudas D."/>
            <person name="Held B.W."/>
            <person name="Levasseur A."/>
            <person name="Lombard V."/>
            <person name="Morin E."/>
            <person name="Otillar R."/>
            <person name="Lindquist E.A."/>
            <person name="Sun H."/>
            <person name="LaButti K.M."/>
            <person name="Schmutz J."/>
            <person name="Jabbour D."/>
            <person name="Luo H."/>
            <person name="Baker S.E."/>
            <person name="Pisabarro A.G."/>
            <person name="Walton J.D."/>
            <person name="Blanchette R.A."/>
            <person name="Henrissat B."/>
            <person name="Martin F."/>
            <person name="Cullen D."/>
            <person name="Hibbett D.S."/>
            <person name="Grigoriev I.V."/>
        </authorList>
    </citation>
    <scope>NUCLEOTIDE SEQUENCE [LARGE SCALE GENOMIC DNA]</scope>
    <source>
        <strain evidence="3">CBS 339.88</strain>
    </source>
</reference>
<keyword evidence="1" id="KW-0460">Magnesium</keyword>
<dbReference type="AlphaFoldDB" id="A0A067T754"/>
<keyword evidence="1" id="KW-0548">Nucleotidyltransferase</keyword>
<dbReference type="Proteomes" id="UP000027222">
    <property type="component" value="Unassembled WGS sequence"/>
</dbReference>
<name>A0A067T754_GALM3</name>
<dbReference type="GO" id="GO:0070034">
    <property type="term" value="F:telomerase RNA binding"/>
    <property type="evidence" value="ECO:0007669"/>
    <property type="project" value="TreeGrafter"/>
</dbReference>
<proteinExistence type="inferred from homology"/>
<dbReference type="STRING" id="685588.A0A067T754"/>
<comment type="similarity">
    <text evidence="1">Belongs to the reverse transcriptase family. Telomerase subfamily.</text>
</comment>
<dbReference type="OrthoDB" id="3025570at2759"/>